<organism evidence="1 2">
    <name type="scientific">Lactuca saligna</name>
    <name type="common">Willowleaf lettuce</name>
    <dbReference type="NCBI Taxonomy" id="75948"/>
    <lineage>
        <taxon>Eukaryota</taxon>
        <taxon>Viridiplantae</taxon>
        <taxon>Streptophyta</taxon>
        <taxon>Embryophyta</taxon>
        <taxon>Tracheophyta</taxon>
        <taxon>Spermatophyta</taxon>
        <taxon>Magnoliopsida</taxon>
        <taxon>eudicotyledons</taxon>
        <taxon>Gunneridae</taxon>
        <taxon>Pentapetalae</taxon>
        <taxon>asterids</taxon>
        <taxon>campanulids</taxon>
        <taxon>Asterales</taxon>
        <taxon>Asteraceae</taxon>
        <taxon>Cichorioideae</taxon>
        <taxon>Cichorieae</taxon>
        <taxon>Lactucinae</taxon>
        <taxon>Lactuca</taxon>
    </lineage>
</organism>
<accession>A0AA35YDU6</accession>
<dbReference type="Proteomes" id="UP001177003">
    <property type="component" value="Chromosome 1"/>
</dbReference>
<proteinExistence type="predicted"/>
<sequence length="381" mass="42738">MLTQNMRLVTNMDNDIDRPSMTSFAEWLLQIGDGLVGQPNIEDPHDTSWIQIPSSLLIPPGSNSLENLRHFVYETAMLNNPTATDLSVQAIVCPTNEMADMINSIVLKKMGQMILGQRTNQAYIESIMNVSNYYTISEYSCPELDRHQKVIENTFYIDVGLSSIISPLPDTVTIPTTWFRFVSKPQLIGLGENPPYFSSFSGPMRPQSAPSGIPTTQKDIKLKMQSELLEKTFMVKASITEFVFQDSWCQITCPTCRDPIFKRGPHWFCSAHGAIEKPSLTNTFSVMITDTTDTLQAIVSDTSSRKLLSANPETSLPEINSINRKVLPTAVTKQKGEIKNMSIQMLRTSTSENLRFIIIDLVKRCLLRGLFNLDPGLTRCI</sequence>
<reference evidence="1" key="1">
    <citation type="submission" date="2023-04" db="EMBL/GenBank/DDBJ databases">
        <authorList>
            <person name="Vijverberg K."/>
            <person name="Xiong W."/>
            <person name="Schranz E."/>
        </authorList>
    </citation>
    <scope>NUCLEOTIDE SEQUENCE</scope>
</reference>
<gene>
    <name evidence="1" type="ORF">LSALG_LOCUS9665</name>
</gene>
<dbReference type="EMBL" id="OX465077">
    <property type="protein sequence ID" value="CAI9269283.1"/>
    <property type="molecule type" value="Genomic_DNA"/>
</dbReference>
<evidence type="ECO:0000313" key="2">
    <source>
        <dbReference type="Proteomes" id="UP001177003"/>
    </source>
</evidence>
<evidence type="ECO:0000313" key="1">
    <source>
        <dbReference type="EMBL" id="CAI9269283.1"/>
    </source>
</evidence>
<protein>
    <recommendedName>
        <fullName evidence="3">ATP-dependent DNA helicase</fullName>
    </recommendedName>
</protein>
<dbReference type="InterPro" id="IPR012340">
    <property type="entry name" value="NA-bd_OB-fold"/>
</dbReference>
<evidence type="ECO:0008006" key="3">
    <source>
        <dbReference type="Google" id="ProtNLM"/>
    </source>
</evidence>
<dbReference type="PANTHER" id="PTHR48463:SF1">
    <property type="entry name" value="DUF223 DOMAIN-CONTAINING PROTEIN"/>
    <property type="match status" value="1"/>
</dbReference>
<dbReference type="SUPFAM" id="SSF50249">
    <property type="entry name" value="Nucleic acid-binding proteins"/>
    <property type="match status" value="1"/>
</dbReference>
<keyword evidence="2" id="KW-1185">Reference proteome</keyword>
<dbReference type="PANTHER" id="PTHR48463">
    <property type="entry name" value="DUF223 DOMAIN-CONTAINING PROTEIN"/>
    <property type="match status" value="1"/>
</dbReference>
<dbReference type="Gene3D" id="2.40.50.140">
    <property type="entry name" value="Nucleic acid-binding proteins"/>
    <property type="match status" value="1"/>
</dbReference>
<name>A0AA35YDU6_LACSI</name>
<dbReference type="AlphaFoldDB" id="A0AA35YDU6"/>